<proteinExistence type="inferred from homology"/>
<evidence type="ECO:0000256" key="4">
    <source>
        <dbReference type="ARBA" id="ARBA00022970"/>
    </source>
</evidence>
<dbReference type="InterPro" id="IPR028081">
    <property type="entry name" value="Leu-bd"/>
</dbReference>
<sequence length="397" mass="42160">MHRSFSMLFAALALAVVACEKKPEAASTPVTGSPPVEAKASRPDDAESIRVGAVGSLTGSEASFGISARNGIELAINEANEAGGVKGKKLVVRMYDSQGRPEEAAQAVTRLIAQDQVAVIIGESASSVSMAMAEKAQAAGVPQIAYTSTAPEVTQKGDYIFRVCFIDPFQGRVMAKFSREHLKLSQVAVLTDNKSAYSIGLGKVFIQEFEQQGGKVTAHETYSKGDTDFRAQLTAIKQTKPEAVFVPGYYTDAGLIARQARELGLKVPLLGGDGWNSDKLFELGGSALDGSYYSNHYALDNPDPLLTAFVEKYQKIYGVPPDSSAALAYDATKLAVDAMKRAPDLSGKALRDAIAATKDFPGVAGKITINANRDAEKQAVVLKVENGKLSFVTTVQP</sequence>
<keyword evidence="4" id="KW-0029">Amino-acid transport</keyword>
<protein>
    <submittedName>
        <fullName evidence="8">ABC transporter substrate-binding protein</fullName>
    </submittedName>
</protein>
<feature type="region of interest" description="Disordered" evidence="5">
    <location>
        <begin position="25"/>
        <end position="45"/>
    </location>
</feature>
<accession>A0ABU5HIQ8</accession>
<dbReference type="Gene3D" id="3.40.50.2300">
    <property type="match status" value="2"/>
</dbReference>
<dbReference type="PANTHER" id="PTHR30483">
    <property type="entry name" value="LEUCINE-SPECIFIC-BINDING PROTEIN"/>
    <property type="match status" value="1"/>
</dbReference>
<dbReference type="InterPro" id="IPR000709">
    <property type="entry name" value="Leu_Ile_Val-bd"/>
</dbReference>
<evidence type="ECO:0000313" key="8">
    <source>
        <dbReference type="EMBL" id="MDY7232708.1"/>
    </source>
</evidence>
<reference evidence="8 9" key="1">
    <citation type="submission" date="2023-12" db="EMBL/GenBank/DDBJ databases">
        <title>the genome sequence of Hyalangium sp. s54d21.</title>
        <authorList>
            <person name="Zhang X."/>
        </authorList>
    </citation>
    <scope>NUCLEOTIDE SEQUENCE [LARGE SCALE GENOMIC DNA]</scope>
    <source>
        <strain evidence="9">s54d21</strain>
    </source>
</reference>
<evidence type="ECO:0000256" key="1">
    <source>
        <dbReference type="ARBA" id="ARBA00010062"/>
    </source>
</evidence>
<keyword evidence="2" id="KW-0813">Transport</keyword>
<organism evidence="8 9">
    <name type="scientific">Hyalangium rubrum</name>
    <dbReference type="NCBI Taxonomy" id="3103134"/>
    <lineage>
        <taxon>Bacteria</taxon>
        <taxon>Pseudomonadati</taxon>
        <taxon>Myxococcota</taxon>
        <taxon>Myxococcia</taxon>
        <taxon>Myxococcales</taxon>
        <taxon>Cystobacterineae</taxon>
        <taxon>Archangiaceae</taxon>
        <taxon>Hyalangium</taxon>
    </lineage>
</organism>
<dbReference type="CDD" id="cd06347">
    <property type="entry name" value="PBP1_ABC_LivK_ligand_binding-like"/>
    <property type="match status" value="1"/>
</dbReference>
<dbReference type="PANTHER" id="PTHR30483:SF6">
    <property type="entry name" value="PERIPLASMIC BINDING PROTEIN OF ABC TRANSPORTER FOR NATURAL AMINO ACIDS"/>
    <property type="match status" value="1"/>
</dbReference>
<dbReference type="SUPFAM" id="SSF53822">
    <property type="entry name" value="Periplasmic binding protein-like I"/>
    <property type="match status" value="1"/>
</dbReference>
<gene>
    <name evidence="8" type="ORF">SYV04_40355</name>
</gene>
<evidence type="ECO:0000259" key="7">
    <source>
        <dbReference type="Pfam" id="PF13458"/>
    </source>
</evidence>
<comment type="similarity">
    <text evidence="1">Belongs to the leucine-binding protein family.</text>
</comment>
<feature type="signal peptide" evidence="6">
    <location>
        <begin position="1"/>
        <end position="18"/>
    </location>
</feature>
<comment type="caution">
    <text evidence="8">The sequence shown here is derived from an EMBL/GenBank/DDBJ whole genome shotgun (WGS) entry which is preliminary data.</text>
</comment>
<feature type="chain" id="PRO_5045883362" evidence="6">
    <location>
        <begin position="19"/>
        <end position="397"/>
    </location>
</feature>
<dbReference type="Proteomes" id="UP001291309">
    <property type="component" value="Unassembled WGS sequence"/>
</dbReference>
<evidence type="ECO:0000313" key="9">
    <source>
        <dbReference type="Proteomes" id="UP001291309"/>
    </source>
</evidence>
<dbReference type="Pfam" id="PF13458">
    <property type="entry name" value="Peripla_BP_6"/>
    <property type="match status" value="1"/>
</dbReference>
<evidence type="ECO:0000256" key="2">
    <source>
        <dbReference type="ARBA" id="ARBA00022448"/>
    </source>
</evidence>
<name>A0ABU5HIQ8_9BACT</name>
<evidence type="ECO:0000256" key="3">
    <source>
        <dbReference type="ARBA" id="ARBA00022729"/>
    </source>
</evidence>
<dbReference type="PRINTS" id="PR00337">
    <property type="entry name" value="LEUILEVALBP"/>
</dbReference>
<feature type="domain" description="Leucine-binding protein" evidence="7">
    <location>
        <begin position="48"/>
        <end position="387"/>
    </location>
</feature>
<keyword evidence="9" id="KW-1185">Reference proteome</keyword>
<dbReference type="InterPro" id="IPR051010">
    <property type="entry name" value="BCAA_transport"/>
</dbReference>
<evidence type="ECO:0000256" key="5">
    <source>
        <dbReference type="SAM" id="MobiDB-lite"/>
    </source>
</evidence>
<dbReference type="EMBL" id="JAXIVS010000022">
    <property type="protein sequence ID" value="MDY7232708.1"/>
    <property type="molecule type" value="Genomic_DNA"/>
</dbReference>
<dbReference type="InterPro" id="IPR028082">
    <property type="entry name" value="Peripla_BP_I"/>
</dbReference>
<dbReference type="RefSeq" id="WP_321551421.1">
    <property type="nucleotide sequence ID" value="NZ_JAXIVS010000022.1"/>
</dbReference>
<dbReference type="PROSITE" id="PS51257">
    <property type="entry name" value="PROKAR_LIPOPROTEIN"/>
    <property type="match status" value="1"/>
</dbReference>
<evidence type="ECO:0000256" key="6">
    <source>
        <dbReference type="SAM" id="SignalP"/>
    </source>
</evidence>
<keyword evidence="3 6" id="KW-0732">Signal</keyword>